<dbReference type="InterPro" id="IPR003594">
    <property type="entry name" value="HATPase_dom"/>
</dbReference>
<dbReference type="InterPro" id="IPR050267">
    <property type="entry name" value="Anti-sigma-factor_SerPK"/>
</dbReference>
<evidence type="ECO:0000259" key="2">
    <source>
        <dbReference type="Pfam" id="PF13581"/>
    </source>
</evidence>
<feature type="domain" description="Histidine kinase/HSP90-like ATPase" evidence="2">
    <location>
        <begin position="11"/>
        <end position="136"/>
    </location>
</feature>
<evidence type="ECO:0000313" key="4">
    <source>
        <dbReference type="Proteomes" id="UP000245657"/>
    </source>
</evidence>
<keyword evidence="3" id="KW-0547">Nucleotide-binding</keyword>
<keyword evidence="1" id="KW-0418">Kinase</keyword>
<keyword evidence="4" id="KW-1185">Reference proteome</keyword>
<protein>
    <submittedName>
        <fullName evidence="3">ATP-binding protein</fullName>
    </submittedName>
</protein>
<keyword evidence="1" id="KW-0808">Transferase</keyword>
<proteinExistence type="predicted"/>
<keyword evidence="3" id="KW-0067">ATP-binding</keyword>
<reference evidence="3 4" key="1">
    <citation type="submission" date="2018-05" db="EMBL/GenBank/DDBJ databases">
        <title>Draft genome of Methanospirillum lacunae Ki8-1.</title>
        <authorList>
            <person name="Dueholm M.S."/>
            <person name="Nielsen P.H."/>
            <person name="Bakmann L.F."/>
            <person name="Otzen D.E."/>
        </authorList>
    </citation>
    <scope>NUCLEOTIDE SEQUENCE [LARGE SCALE GENOMIC DNA]</scope>
    <source>
        <strain evidence="3 4">Ki8-1</strain>
    </source>
</reference>
<comment type="caution">
    <text evidence="3">The sequence shown here is derived from an EMBL/GenBank/DDBJ whole genome shotgun (WGS) entry which is preliminary data.</text>
</comment>
<accession>A0A2V2MZ59</accession>
<organism evidence="3 4">
    <name type="scientific">Methanospirillum lacunae</name>
    <dbReference type="NCBI Taxonomy" id="668570"/>
    <lineage>
        <taxon>Archaea</taxon>
        <taxon>Methanobacteriati</taxon>
        <taxon>Methanobacteriota</taxon>
        <taxon>Stenosarchaea group</taxon>
        <taxon>Methanomicrobia</taxon>
        <taxon>Methanomicrobiales</taxon>
        <taxon>Methanospirillaceae</taxon>
        <taxon>Methanospirillum</taxon>
    </lineage>
</organism>
<dbReference type="PANTHER" id="PTHR35526">
    <property type="entry name" value="ANTI-SIGMA-F FACTOR RSBW-RELATED"/>
    <property type="match status" value="1"/>
</dbReference>
<dbReference type="Pfam" id="PF13581">
    <property type="entry name" value="HATPase_c_2"/>
    <property type="match status" value="1"/>
</dbReference>
<dbReference type="GO" id="GO:0005524">
    <property type="term" value="F:ATP binding"/>
    <property type="evidence" value="ECO:0007669"/>
    <property type="project" value="UniProtKB-KW"/>
</dbReference>
<evidence type="ECO:0000313" key="3">
    <source>
        <dbReference type="EMBL" id="PWR71625.1"/>
    </source>
</evidence>
<sequence length="139" mass="15113">MVICESEGIVVPATIDAIEVVAQYLEECLEQADVPLMDMTRIQLAVEEAVTNVVTHGYENPGGNVSVRCVSSPELVTITITDTGPAFDPTKIPPADVTADLDHRNIGGLGVHLIRSVMDEITYNREMDENHLTLVKRLG</sequence>
<dbReference type="Proteomes" id="UP000245657">
    <property type="component" value="Unassembled WGS sequence"/>
</dbReference>
<name>A0A2V2MZ59_9EURY</name>
<dbReference type="AlphaFoldDB" id="A0A2V2MZ59"/>
<dbReference type="GO" id="GO:0004674">
    <property type="term" value="F:protein serine/threonine kinase activity"/>
    <property type="evidence" value="ECO:0007669"/>
    <property type="project" value="UniProtKB-KW"/>
</dbReference>
<dbReference type="InterPro" id="IPR036890">
    <property type="entry name" value="HATPase_C_sf"/>
</dbReference>
<evidence type="ECO:0000256" key="1">
    <source>
        <dbReference type="ARBA" id="ARBA00022527"/>
    </source>
</evidence>
<keyword evidence="1" id="KW-0723">Serine/threonine-protein kinase</keyword>
<dbReference type="SUPFAM" id="SSF55874">
    <property type="entry name" value="ATPase domain of HSP90 chaperone/DNA topoisomerase II/histidine kinase"/>
    <property type="match status" value="1"/>
</dbReference>
<dbReference type="CDD" id="cd16936">
    <property type="entry name" value="HATPase_RsbW-like"/>
    <property type="match status" value="1"/>
</dbReference>
<dbReference type="EMBL" id="QGMY01000008">
    <property type="protein sequence ID" value="PWR71625.1"/>
    <property type="molecule type" value="Genomic_DNA"/>
</dbReference>
<gene>
    <name evidence="3" type="ORF">DK846_12285</name>
</gene>
<dbReference type="Gene3D" id="3.30.565.10">
    <property type="entry name" value="Histidine kinase-like ATPase, C-terminal domain"/>
    <property type="match status" value="1"/>
</dbReference>